<reference evidence="6" key="2">
    <citation type="submission" date="2013-07" db="EMBL/GenBank/DDBJ databases">
        <authorList>
            <consortium name="The Broad Institute Genome Sequencing Platform"/>
            <person name="Cuomo C."/>
            <person name="Litvintseva A."/>
            <person name="Chen Y."/>
            <person name="Heitman J."/>
            <person name="Sun S."/>
            <person name="Springer D."/>
            <person name="Dromer F."/>
            <person name="Young S.K."/>
            <person name="Zeng Q."/>
            <person name="Gargeya S."/>
            <person name="Fitzgerald M."/>
            <person name="Abouelleil A."/>
            <person name="Alvarado L."/>
            <person name="Berlin A.M."/>
            <person name="Chapman S.B."/>
            <person name="Dewar J."/>
            <person name="Goldberg J."/>
            <person name="Griggs A."/>
            <person name="Gujja S."/>
            <person name="Hansen M."/>
            <person name="Howarth C."/>
            <person name="Imamovic A."/>
            <person name="Larimer J."/>
            <person name="McCowan C."/>
            <person name="Murphy C."/>
            <person name="Pearson M."/>
            <person name="Priest M."/>
            <person name="Roberts A."/>
            <person name="Saif S."/>
            <person name="Shea T."/>
            <person name="Sykes S."/>
            <person name="Wortman J."/>
            <person name="Nusbaum C."/>
            <person name="Birren B."/>
        </authorList>
    </citation>
    <scope>NUCLEOTIDE SEQUENCE</scope>
    <source>
        <strain evidence="6">CBS 10737</strain>
    </source>
</reference>
<keyword evidence="2" id="KW-0677">Repeat</keyword>
<evidence type="ECO:0000256" key="4">
    <source>
        <dbReference type="SAM" id="MobiDB-lite"/>
    </source>
</evidence>
<feature type="compositionally biased region" description="Polar residues" evidence="4">
    <location>
        <begin position="894"/>
        <end position="908"/>
    </location>
</feature>
<feature type="compositionally biased region" description="Polar residues" evidence="4">
    <location>
        <begin position="614"/>
        <end position="633"/>
    </location>
</feature>
<feature type="compositionally biased region" description="Polar residues" evidence="4">
    <location>
        <begin position="750"/>
        <end position="776"/>
    </location>
</feature>
<feature type="region of interest" description="Disordered" evidence="4">
    <location>
        <begin position="707"/>
        <end position="811"/>
    </location>
</feature>
<evidence type="ECO:0000256" key="1">
    <source>
        <dbReference type="ARBA" id="ARBA00022441"/>
    </source>
</evidence>
<keyword evidence="1" id="KW-0880">Kelch repeat</keyword>
<dbReference type="Pfam" id="PF07646">
    <property type="entry name" value="Kelch_2"/>
    <property type="match status" value="1"/>
</dbReference>
<dbReference type="SUPFAM" id="SSF54695">
    <property type="entry name" value="POZ domain"/>
    <property type="match status" value="1"/>
</dbReference>
<evidence type="ECO:0000256" key="2">
    <source>
        <dbReference type="ARBA" id="ARBA00022737"/>
    </source>
</evidence>
<dbReference type="KEGG" id="kpin:30175592"/>
<sequence>MDAGLAHLVSWSESTKGNVPPPLTGPSITISPLSAPHPPTIFLFGGKSVKTRRLTSEMWAMNLRTRVWERVDAGEGPGPRYFHSMDVWEDKLVCFGGMSDSDPMSVHNDIWFFDCLSRRWLPQPHAPSSVIGIGISSPSSSTSTSQQDPTLLPSARYAHLSSVSRGKLVISGGQHSDNSWIYEINVYNLKKQVWESKTVQPEAGGLHSKGAYRSVATSSKRRVVVPHTGGELKATSSHSYSIDEEGEGGDVWCYSNYDFAKVRRELDILSPNLDIPSTSSDKHVSPPSYNLRDDSDAMRGQHQPPGLRFPTGGIVGNHFILCGLYLASSSAAFSIWALNLDNMVWRHLEPNVLFAGSWNRAIVWPETAKILVFGNTELDLASDYSRRAVNLDHMAVISLEAFGIYQPPKLEIPAKVQQAGLTMLDEKLASDFEVICDDGRRIKCSRQILSERWPWFAEQEKALLDKTSRVLSAAPTVDINDTLLGSFTPARLAPTNLTVPEPFPVCVALVQYFYTLSLSTALQNRAPVLSALLFLAKQYNIPRLNRLVVHALHERLEPGIAVGIYEIATLASEQCLQVRALNMIHMAKNAAARSHRQGPSGSQASDSGSSTGQPHITPSGTSQPHDFSNTSTGPRGGPPSDDVPHRRARADSFTVPLDVMTAPALDVSVNEEVENATAEQDGQVDTLLAALSINSINDREVSFTPSYGSISVRSPPSYPIPPPPRNPLRLPIPQISTSSLRPSSGLSTPDFSQTRFRRSSSPTNSDVTSNFPSTPADSLRESWIIPPRDLSSSLMDSRSSSGSGLPPLPEGHHLIHETLQMRRNQSKHREGLIDPLADGKRLNAATLEAAGLLPPATPPPQSLSAQQARAIESMGSHHSVASYYFEAAASPSNLSRTTSSGSINSLPKNKNKHLSVMTDSSSSTGQSIRLGSGATAPFDSSTIEFSDTTSLIRTNTGLASTYDGVSISSGSTGTSSKKAAKAELQAIRNAEKVAKKAEAQARFEALRAQQAKRMAVSRAEAQRQQEIKEKEKQVAASIKEKENKDKPKSKWGKLGKGFTDAVLFPSGGANSTMI</sequence>
<dbReference type="RefSeq" id="XP_019008055.1">
    <property type="nucleotide sequence ID" value="XM_019158917.1"/>
</dbReference>
<feature type="coiled-coil region" evidence="3">
    <location>
        <begin position="980"/>
        <end position="1009"/>
    </location>
</feature>
<dbReference type="InterPro" id="IPR011333">
    <property type="entry name" value="SKP1/BTB/POZ_sf"/>
</dbReference>
<feature type="compositionally biased region" description="Low complexity" evidence="4">
    <location>
        <begin position="727"/>
        <end position="749"/>
    </location>
</feature>
<dbReference type="Gene3D" id="2.120.10.80">
    <property type="entry name" value="Kelch-type beta propeller"/>
    <property type="match status" value="2"/>
</dbReference>
<dbReference type="STRING" id="1296096.A0A1B9HU89"/>
<accession>A0A1B9HU89</accession>
<dbReference type="PANTHER" id="PTHR43503">
    <property type="entry name" value="MCG48959-RELATED"/>
    <property type="match status" value="1"/>
</dbReference>
<dbReference type="GO" id="GO:0005739">
    <property type="term" value="C:mitochondrion"/>
    <property type="evidence" value="ECO:0007669"/>
    <property type="project" value="TreeGrafter"/>
</dbReference>
<dbReference type="GO" id="GO:0005829">
    <property type="term" value="C:cytosol"/>
    <property type="evidence" value="ECO:0007669"/>
    <property type="project" value="TreeGrafter"/>
</dbReference>
<feature type="compositionally biased region" description="Basic and acidic residues" evidence="4">
    <location>
        <begin position="1020"/>
        <end position="1048"/>
    </location>
</feature>
<reference evidence="6" key="4">
    <citation type="submission" date="2024-02" db="EMBL/GenBank/DDBJ databases">
        <title>Comparative genomics of Cryptococcus and Kwoniella reveals pathogenesis evolution and contrasting modes of karyotype evolution via chromosome fusion or intercentromeric recombination.</title>
        <authorList>
            <person name="Coelho M.A."/>
            <person name="David-Palma M."/>
            <person name="Shea T."/>
            <person name="Bowers K."/>
            <person name="McGinley-Smith S."/>
            <person name="Mohammad A.W."/>
            <person name="Gnirke A."/>
            <person name="Yurkov A.M."/>
            <person name="Nowrousian M."/>
            <person name="Sun S."/>
            <person name="Cuomo C.A."/>
            <person name="Heitman J."/>
        </authorList>
    </citation>
    <scope>NUCLEOTIDE SEQUENCE</scope>
    <source>
        <strain evidence="6">CBS 10737</strain>
    </source>
</reference>
<organism evidence="5">
    <name type="scientific">Kwoniella pini CBS 10737</name>
    <dbReference type="NCBI Taxonomy" id="1296096"/>
    <lineage>
        <taxon>Eukaryota</taxon>
        <taxon>Fungi</taxon>
        <taxon>Dikarya</taxon>
        <taxon>Basidiomycota</taxon>
        <taxon>Agaricomycotina</taxon>
        <taxon>Tremellomycetes</taxon>
        <taxon>Tremellales</taxon>
        <taxon>Cryptococcaceae</taxon>
        <taxon>Kwoniella</taxon>
    </lineage>
</organism>
<feature type="compositionally biased region" description="Low complexity" evidence="4">
    <location>
        <begin position="597"/>
        <end position="613"/>
    </location>
</feature>
<feature type="compositionally biased region" description="Pro residues" evidence="4">
    <location>
        <begin position="716"/>
        <end position="726"/>
    </location>
</feature>
<dbReference type="Pfam" id="PF24681">
    <property type="entry name" value="Kelch_KLHDC2_KLHL20_DRC7"/>
    <property type="match status" value="1"/>
</dbReference>
<dbReference type="SUPFAM" id="SSF117281">
    <property type="entry name" value="Kelch motif"/>
    <property type="match status" value="1"/>
</dbReference>
<reference evidence="5" key="1">
    <citation type="submission" date="2013-07" db="EMBL/GenBank/DDBJ databases">
        <title>The Genome Sequence of Cryptococcus pinus CBS10737.</title>
        <authorList>
            <consortium name="The Broad Institute Genome Sequencing Platform"/>
            <person name="Cuomo C."/>
            <person name="Litvintseva A."/>
            <person name="Chen Y."/>
            <person name="Heitman J."/>
            <person name="Sun S."/>
            <person name="Springer D."/>
            <person name="Dromer F."/>
            <person name="Young S.K."/>
            <person name="Zeng Q."/>
            <person name="Gargeya S."/>
            <person name="Fitzgerald M."/>
            <person name="Abouelleil A."/>
            <person name="Alvarado L."/>
            <person name="Berlin A.M."/>
            <person name="Chapman S.B."/>
            <person name="Dewar J."/>
            <person name="Goldberg J."/>
            <person name="Griggs A."/>
            <person name="Gujja S."/>
            <person name="Hansen M."/>
            <person name="Howarth C."/>
            <person name="Imamovic A."/>
            <person name="Larimer J."/>
            <person name="McCowan C."/>
            <person name="Murphy C."/>
            <person name="Pearson M."/>
            <person name="Priest M."/>
            <person name="Roberts A."/>
            <person name="Saif S."/>
            <person name="Shea T."/>
            <person name="Sykes S."/>
            <person name="Wortman J."/>
            <person name="Nusbaum C."/>
            <person name="Birren B."/>
        </authorList>
    </citation>
    <scope>NUCLEOTIDE SEQUENCE [LARGE SCALE GENOMIC DNA]</scope>
    <source>
        <strain evidence="5">CBS 10737</strain>
    </source>
</reference>
<keyword evidence="7" id="KW-1185">Reference proteome</keyword>
<dbReference type="EMBL" id="CP144527">
    <property type="protein sequence ID" value="WWC72457.1"/>
    <property type="molecule type" value="Genomic_DNA"/>
</dbReference>
<feature type="compositionally biased region" description="Low complexity" evidence="4">
    <location>
        <begin position="786"/>
        <end position="805"/>
    </location>
</feature>
<dbReference type="AlphaFoldDB" id="A0A1B9HU89"/>
<reference evidence="5" key="3">
    <citation type="submission" date="2016-07" db="EMBL/GenBank/DDBJ databases">
        <title>Evolution of pathogenesis and genome organization in the Tremellales.</title>
        <authorList>
            <person name="Cuomo C."/>
            <person name="Litvintseva A."/>
            <person name="Heitman J."/>
            <person name="Chen Y."/>
            <person name="Sun S."/>
            <person name="Springer D."/>
            <person name="Dromer F."/>
            <person name="Young S."/>
            <person name="Zeng Q."/>
            <person name="Chapman S."/>
            <person name="Gujja S."/>
            <person name="Saif S."/>
            <person name="Birren B."/>
        </authorList>
    </citation>
    <scope>NUCLEOTIDE SEQUENCE</scope>
    <source>
        <strain evidence="5">CBS 10737</strain>
    </source>
</reference>
<name>A0A1B9HU89_9TREE</name>
<dbReference type="Proteomes" id="UP000094020">
    <property type="component" value="Chromosome 9"/>
</dbReference>
<evidence type="ECO:0000313" key="6">
    <source>
        <dbReference type="EMBL" id="WWC72457.1"/>
    </source>
</evidence>
<gene>
    <name evidence="5" type="ORF">I206_07223</name>
    <name evidence="6" type="ORF">I206_106419</name>
</gene>
<dbReference type="InterPro" id="IPR015915">
    <property type="entry name" value="Kelch-typ_b-propeller"/>
</dbReference>
<evidence type="ECO:0000313" key="7">
    <source>
        <dbReference type="Proteomes" id="UP000094020"/>
    </source>
</evidence>
<feature type="region of interest" description="Disordered" evidence="4">
    <location>
        <begin position="894"/>
        <end position="929"/>
    </location>
</feature>
<protein>
    <submittedName>
        <fullName evidence="5">Regulatory protein ral2</fullName>
    </submittedName>
</protein>
<dbReference type="OrthoDB" id="10001928at2759"/>
<proteinExistence type="predicted"/>
<dbReference type="GeneID" id="30175592"/>
<feature type="compositionally biased region" description="Polar residues" evidence="4">
    <location>
        <begin position="917"/>
        <end position="929"/>
    </location>
</feature>
<dbReference type="EMBL" id="KI894015">
    <property type="protein sequence ID" value="OCF46836.1"/>
    <property type="molecule type" value="Genomic_DNA"/>
</dbReference>
<dbReference type="PANTHER" id="PTHR43503:SF2">
    <property type="entry name" value="NEGATIVE REGULATOR OF SPORULATION MDS3-RELATED"/>
    <property type="match status" value="1"/>
</dbReference>
<feature type="region of interest" description="Disordered" evidence="4">
    <location>
        <begin position="591"/>
        <end position="646"/>
    </location>
</feature>
<dbReference type="GO" id="GO:0045454">
    <property type="term" value="P:cell redox homeostasis"/>
    <property type="evidence" value="ECO:0007669"/>
    <property type="project" value="TreeGrafter"/>
</dbReference>
<evidence type="ECO:0000313" key="5">
    <source>
        <dbReference type="EMBL" id="OCF46836.1"/>
    </source>
</evidence>
<feature type="region of interest" description="Disordered" evidence="4">
    <location>
        <begin position="1017"/>
        <end position="1053"/>
    </location>
</feature>
<dbReference type="InterPro" id="IPR011498">
    <property type="entry name" value="Kelch_2"/>
</dbReference>
<dbReference type="Gene3D" id="3.30.710.10">
    <property type="entry name" value="Potassium Channel Kv1.1, Chain A"/>
    <property type="match status" value="1"/>
</dbReference>
<feature type="region of interest" description="Disordered" evidence="4">
    <location>
        <begin position="277"/>
        <end position="303"/>
    </location>
</feature>
<evidence type="ECO:0000256" key="3">
    <source>
        <dbReference type="SAM" id="Coils"/>
    </source>
</evidence>
<keyword evidence="3" id="KW-0175">Coiled coil</keyword>